<name>A0ABR3Q2I9_9TREE</name>
<reference evidence="2 3" key="1">
    <citation type="submission" date="2023-08" db="EMBL/GenBank/DDBJ databases">
        <title>Annotated Genome Sequence of Vanrija albida AlHP1.</title>
        <authorList>
            <person name="Herzog R."/>
        </authorList>
    </citation>
    <scope>NUCLEOTIDE SEQUENCE [LARGE SCALE GENOMIC DNA]</scope>
    <source>
        <strain evidence="2 3">AlHP1</strain>
    </source>
</reference>
<dbReference type="RefSeq" id="XP_069208804.1">
    <property type="nucleotide sequence ID" value="XM_069354162.1"/>
</dbReference>
<feature type="region of interest" description="Disordered" evidence="1">
    <location>
        <begin position="99"/>
        <end position="179"/>
    </location>
</feature>
<accession>A0ABR3Q2I9</accession>
<keyword evidence="3" id="KW-1185">Reference proteome</keyword>
<proteinExistence type="predicted"/>
<evidence type="ECO:0000256" key="1">
    <source>
        <dbReference type="SAM" id="MobiDB-lite"/>
    </source>
</evidence>
<sequence>MKLDLTLKGQVEIHSHLIKFDVTLKVPGFLPWALHKLMRDSQGQVLPDTKEKYFPPSTSCDKGDDAGEEATDEGKEAEGAGHDNITVEDITAVVQKVLGKRTARDLTPTPPPRRTRRWTSPNPTPSPAAHIVDETVDKDDVHPVPFRRRFGNGSDDVALDRDDQEHEVNNDSNDSSDEEAMFERAAALLPIYEALLEESDDE</sequence>
<organism evidence="2 3">
    <name type="scientific">Vanrija albida</name>
    <dbReference type="NCBI Taxonomy" id="181172"/>
    <lineage>
        <taxon>Eukaryota</taxon>
        <taxon>Fungi</taxon>
        <taxon>Dikarya</taxon>
        <taxon>Basidiomycota</taxon>
        <taxon>Agaricomycotina</taxon>
        <taxon>Tremellomycetes</taxon>
        <taxon>Trichosporonales</taxon>
        <taxon>Trichosporonaceae</taxon>
        <taxon>Vanrija</taxon>
    </lineage>
</organism>
<dbReference type="EMBL" id="JBBXJM010000004">
    <property type="protein sequence ID" value="KAL1408860.1"/>
    <property type="molecule type" value="Genomic_DNA"/>
</dbReference>
<comment type="caution">
    <text evidence="2">The sequence shown here is derived from an EMBL/GenBank/DDBJ whole genome shotgun (WGS) entry which is preliminary data.</text>
</comment>
<protein>
    <recommendedName>
        <fullName evidence="4">SMP-LTD domain-containing protein</fullName>
    </recommendedName>
</protein>
<evidence type="ECO:0000313" key="2">
    <source>
        <dbReference type="EMBL" id="KAL1408860.1"/>
    </source>
</evidence>
<feature type="region of interest" description="Disordered" evidence="1">
    <location>
        <begin position="47"/>
        <end position="86"/>
    </location>
</feature>
<dbReference type="GeneID" id="95986717"/>
<feature type="compositionally biased region" description="Basic and acidic residues" evidence="1">
    <location>
        <begin position="158"/>
        <end position="169"/>
    </location>
</feature>
<feature type="compositionally biased region" description="Basic and acidic residues" evidence="1">
    <location>
        <begin position="131"/>
        <end position="142"/>
    </location>
</feature>
<gene>
    <name evidence="2" type="ORF">Q8F55_005674</name>
</gene>
<dbReference type="Proteomes" id="UP001565368">
    <property type="component" value="Unassembled WGS sequence"/>
</dbReference>
<feature type="compositionally biased region" description="Basic and acidic residues" evidence="1">
    <location>
        <begin position="72"/>
        <end position="81"/>
    </location>
</feature>
<evidence type="ECO:0008006" key="4">
    <source>
        <dbReference type="Google" id="ProtNLM"/>
    </source>
</evidence>
<evidence type="ECO:0000313" key="3">
    <source>
        <dbReference type="Proteomes" id="UP001565368"/>
    </source>
</evidence>